<protein>
    <recommendedName>
        <fullName evidence="5">Selenoprotein S</fullName>
    </recommendedName>
</protein>
<evidence type="ECO:0000313" key="4">
    <source>
        <dbReference type="EMBL" id="CAE2296338.1"/>
    </source>
</evidence>
<feature type="region of interest" description="Disordered" evidence="1">
    <location>
        <begin position="85"/>
        <end position="165"/>
    </location>
</feature>
<keyword evidence="2" id="KW-0472">Membrane</keyword>
<evidence type="ECO:0000256" key="1">
    <source>
        <dbReference type="SAM" id="MobiDB-lite"/>
    </source>
</evidence>
<accession>A0A6U2XWW2</accession>
<evidence type="ECO:0000256" key="2">
    <source>
        <dbReference type="SAM" id="Phobius"/>
    </source>
</evidence>
<sequence length="165" mass="19325">MDEEGLQQETYQGMGAQNTILLDDLKEGFRGGLKDNVAIVWIVIGLAVLGLWFFPMIEQVLVGFLERRRKKREAHIRVFDQKDDRVQEARERQQRRMDEMVEESKIAKKKMEREREQNKKDSMDPAVPKKFFFQSNDDLPRPPTSGLPSYRPSNSMRNQGRRRGG</sequence>
<proteinExistence type="predicted"/>
<keyword evidence="2" id="KW-0812">Transmembrane</keyword>
<dbReference type="EMBL" id="HBKR01011039">
    <property type="protein sequence ID" value="CAE2296338.1"/>
    <property type="molecule type" value="Transcribed_RNA"/>
</dbReference>
<organism evidence="4">
    <name type="scientific">Paramoeba aestuarina</name>
    <dbReference type="NCBI Taxonomy" id="180227"/>
    <lineage>
        <taxon>Eukaryota</taxon>
        <taxon>Amoebozoa</taxon>
        <taxon>Discosea</taxon>
        <taxon>Flabellinia</taxon>
        <taxon>Dactylopodida</taxon>
        <taxon>Paramoebidae</taxon>
        <taxon>Paramoeba</taxon>
    </lineage>
</organism>
<evidence type="ECO:0008006" key="5">
    <source>
        <dbReference type="Google" id="ProtNLM"/>
    </source>
</evidence>
<reference evidence="4" key="1">
    <citation type="submission" date="2021-01" db="EMBL/GenBank/DDBJ databases">
        <authorList>
            <person name="Corre E."/>
            <person name="Pelletier E."/>
            <person name="Niang G."/>
            <person name="Scheremetjew M."/>
            <person name="Finn R."/>
            <person name="Kale V."/>
            <person name="Holt S."/>
            <person name="Cochrane G."/>
            <person name="Meng A."/>
            <person name="Brown T."/>
            <person name="Cohen L."/>
        </authorList>
    </citation>
    <scope>NUCLEOTIDE SEQUENCE</scope>
    <source>
        <strain evidence="4">SoJaBio B1-5/56/2</strain>
    </source>
</reference>
<keyword evidence="2" id="KW-1133">Transmembrane helix</keyword>
<dbReference type="EMBL" id="HBKR01011038">
    <property type="protein sequence ID" value="CAE2296332.1"/>
    <property type="molecule type" value="Transcribed_RNA"/>
</dbReference>
<gene>
    <name evidence="3" type="ORF">NAES01612_LOCUS7354</name>
    <name evidence="4" type="ORF">NAES01612_LOCUS7355</name>
</gene>
<dbReference type="AlphaFoldDB" id="A0A6U2XWW2"/>
<feature type="compositionally biased region" description="Basic and acidic residues" evidence="1">
    <location>
        <begin position="85"/>
        <end position="123"/>
    </location>
</feature>
<name>A0A6U2XWW2_9EUKA</name>
<evidence type="ECO:0000313" key="3">
    <source>
        <dbReference type="EMBL" id="CAE2296332.1"/>
    </source>
</evidence>
<feature type="transmembrane region" description="Helical" evidence="2">
    <location>
        <begin position="38"/>
        <end position="65"/>
    </location>
</feature>